<dbReference type="RefSeq" id="XP_004351276.1">
    <property type="nucleotide sequence ID" value="XM_004351224.1"/>
</dbReference>
<organism evidence="2 3">
    <name type="scientific">Cavenderia fasciculata</name>
    <name type="common">Slime mold</name>
    <name type="synonym">Dictyostelium fasciculatum</name>
    <dbReference type="NCBI Taxonomy" id="261658"/>
    <lineage>
        <taxon>Eukaryota</taxon>
        <taxon>Amoebozoa</taxon>
        <taxon>Evosea</taxon>
        <taxon>Eumycetozoa</taxon>
        <taxon>Dictyostelia</taxon>
        <taxon>Acytosteliales</taxon>
        <taxon>Cavenderiaceae</taxon>
        <taxon>Cavenderia</taxon>
    </lineage>
</organism>
<dbReference type="KEGG" id="dfa:DFA_10633"/>
<dbReference type="AlphaFoldDB" id="F4QAY8"/>
<evidence type="ECO:0000256" key="1">
    <source>
        <dbReference type="SAM" id="SignalP"/>
    </source>
</evidence>
<feature type="signal peptide" evidence="1">
    <location>
        <begin position="1"/>
        <end position="20"/>
    </location>
</feature>
<dbReference type="EMBL" id="GL883027">
    <property type="protein sequence ID" value="EGG14760.1"/>
    <property type="molecule type" value="Genomic_DNA"/>
</dbReference>
<evidence type="ECO:0000313" key="3">
    <source>
        <dbReference type="Proteomes" id="UP000007797"/>
    </source>
</evidence>
<dbReference type="GeneID" id="14866743"/>
<reference evidence="3" key="1">
    <citation type="journal article" date="2011" name="Genome Res.">
        <title>Phylogeny-wide analysis of social amoeba genomes highlights ancient origins for complex intercellular communication.</title>
        <authorList>
            <person name="Heidel A.J."/>
            <person name="Lawal H.M."/>
            <person name="Felder M."/>
            <person name="Schilde C."/>
            <person name="Helps N.R."/>
            <person name="Tunggal B."/>
            <person name="Rivero F."/>
            <person name="John U."/>
            <person name="Schleicher M."/>
            <person name="Eichinger L."/>
            <person name="Platzer M."/>
            <person name="Noegel A.A."/>
            <person name="Schaap P."/>
            <person name="Gloeckner G."/>
        </authorList>
    </citation>
    <scope>NUCLEOTIDE SEQUENCE [LARGE SCALE GENOMIC DNA]</scope>
    <source>
        <strain evidence="3">SH3</strain>
    </source>
</reference>
<gene>
    <name evidence="2" type="ORF">DFA_10633</name>
</gene>
<proteinExistence type="predicted"/>
<name>F4QAY8_CACFS</name>
<evidence type="ECO:0008006" key="4">
    <source>
        <dbReference type="Google" id="ProtNLM"/>
    </source>
</evidence>
<sequence length="199" mass="21986">MFRALILLISILFISSFANADYLTSGTWDNTASPGVTAAQKNNITGTSYLKFIDRSDDQWMIVYTVNLNSLGNDPAIDLSKVELVTLEGFANRSATGNDFNVTLPASSLSRNATHFYINGTVTEPSSSNFTKKFDSINNKFTNETTPLYLTLYSINSVDNSTIILSRSQQVWDPIHNNNGNYLIPTIIIPIIAIIISLF</sequence>
<feature type="chain" id="PRO_5003313891" description="DOMON domain-containing protein" evidence="1">
    <location>
        <begin position="21"/>
        <end position="199"/>
    </location>
</feature>
<keyword evidence="3" id="KW-1185">Reference proteome</keyword>
<protein>
    <recommendedName>
        <fullName evidence="4">DOMON domain-containing protein</fullName>
    </recommendedName>
</protein>
<keyword evidence="1" id="KW-0732">Signal</keyword>
<evidence type="ECO:0000313" key="2">
    <source>
        <dbReference type="EMBL" id="EGG14760.1"/>
    </source>
</evidence>
<accession>F4QAY8</accession>
<dbReference type="Proteomes" id="UP000007797">
    <property type="component" value="Unassembled WGS sequence"/>
</dbReference>